<protein>
    <submittedName>
        <fullName evidence="1">Uncharacterized protein</fullName>
    </submittedName>
</protein>
<dbReference type="AlphaFoldDB" id="A0A4R6AWK6"/>
<reference evidence="1 2" key="1">
    <citation type="submission" date="2019-03" db="EMBL/GenBank/DDBJ databases">
        <title>Rhodobacteraceae bacterium SM1902, a new member of the family Rhodobacteraceae isolated from Yantai.</title>
        <authorList>
            <person name="Sun Y."/>
        </authorList>
    </citation>
    <scope>NUCLEOTIDE SEQUENCE [LARGE SCALE GENOMIC DNA]</scope>
    <source>
        <strain evidence="1 2">SM1902</strain>
    </source>
</reference>
<name>A0A4R6AWK6_9RHOB</name>
<dbReference type="EMBL" id="SMZO01000018">
    <property type="protein sequence ID" value="TDL88024.1"/>
    <property type="molecule type" value="Genomic_DNA"/>
</dbReference>
<comment type="caution">
    <text evidence="1">The sequence shown here is derived from an EMBL/GenBank/DDBJ whole genome shotgun (WGS) entry which is preliminary data.</text>
</comment>
<evidence type="ECO:0000313" key="2">
    <source>
        <dbReference type="Proteomes" id="UP000294562"/>
    </source>
</evidence>
<proteinExistence type="predicted"/>
<accession>A0A4R6AWK6</accession>
<gene>
    <name evidence="1" type="ORF">E2L05_09765</name>
</gene>
<organism evidence="1 2">
    <name type="scientific">Meridianimarinicoccus aquatilis</name>
    <dbReference type="NCBI Taxonomy" id="2552766"/>
    <lineage>
        <taxon>Bacteria</taxon>
        <taxon>Pseudomonadati</taxon>
        <taxon>Pseudomonadota</taxon>
        <taxon>Alphaproteobacteria</taxon>
        <taxon>Rhodobacterales</taxon>
        <taxon>Paracoccaceae</taxon>
        <taxon>Meridianimarinicoccus</taxon>
    </lineage>
</organism>
<dbReference type="RefSeq" id="WP_133342726.1">
    <property type="nucleotide sequence ID" value="NZ_SMZO01000018.1"/>
</dbReference>
<evidence type="ECO:0000313" key="1">
    <source>
        <dbReference type="EMBL" id="TDL88024.1"/>
    </source>
</evidence>
<dbReference type="OrthoDB" id="7871504at2"/>
<sequence length="94" mass="11492">MPGPDPHELWIENHEPPYRVCHQAYFWTGNNGNRQARAVTILRRLARHDWYCRWCGDPLPDWRRADARYCCEGCRKRAARNRRVEREVWANDWR</sequence>
<keyword evidence="2" id="KW-1185">Reference proteome</keyword>
<dbReference type="Proteomes" id="UP000294562">
    <property type="component" value="Unassembled WGS sequence"/>
</dbReference>